<dbReference type="EMBL" id="JAUYVH010000005">
    <property type="protein sequence ID" value="MDQ9170836.1"/>
    <property type="molecule type" value="Genomic_DNA"/>
</dbReference>
<sequence>MEWIQKWLDERRVRALKKRVERMRMEAQEAELEPLMPAMETISRRIRLERLVVLERVVHDIERRQTVSAADAARHADNSVATQA</sequence>
<protein>
    <submittedName>
        <fullName evidence="1">Uncharacterized protein</fullName>
    </submittedName>
</protein>
<organism evidence="1 2">
    <name type="scientific">Keguizhuia sedimenti</name>
    <dbReference type="NCBI Taxonomy" id="3064264"/>
    <lineage>
        <taxon>Bacteria</taxon>
        <taxon>Pseudomonadati</taxon>
        <taxon>Pseudomonadota</taxon>
        <taxon>Betaproteobacteria</taxon>
        <taxon>Burkholderiales</taxon>
        <taxon>Oxalobacteraceae</taxon>
        <taxon>Keguizhuia</taxon>
    </lineage>
</organism>
<dbReference type="RefSeq" id="WP_338436769.1">
    <property type="nucleotide sequence ID" value="NZ_JAUYVH010000005.1"/>
</dbReference>
<evidence type="ECO:0000313" key="2">
    <source>
        <dbReference type="Proteomes" id="UP001225596"/>
    </source>
</evidence>
<comment type="caution">
    <text evidence="1">The sequence shown here is derived from an EMBL/GenBank/DDBJ whole genome shotgun (WGS) entry which is preliminary data.</text>
</comment>
<evidence type="ECO:0000313" key="1">
    <source>
        <dbReference type="EMBL" id="MDQ9170836.1"/>
    </source>
</evidence>
<reference evidence="1 2" key="1">
    <citation type="submission" date="2023-08" db="EMBL/GenBank/DDBJ databases">
        <title>Oxalobacteraceae gen .nov., isolated from river sludge outside the plant.</title>
        <authorList>
            <person name="Zhao S.Y."/>
        </authorList>
    </citation>
    <scope>NUCLEOTIDE SEQUENCE [LARGE SCALE GENOMIC DNA]</scope>
    <source>
        <strain evidence="1 2">R-40</strain>
    </source>
</reference>
<gene>
    <name evidence="1" type="ORF">Q8A64_10485</name>
</gene>
<accession>A0ABU1BQY3</accession>
<dbReference type="Proteomes" id="UP001225596">
    <property type="component" value="Unassembled WGS sequence"/>
</dbReference>
<name>A0ABU1BQY3_9BURK</name>
<keyword evidence="2" id="KW-1185">Reference proteome</keyword>
<proteinExistence type="predicted"/>